<comment type="similarity">
    <text evidence="3">Belongs to the EFG1 family.</text>
</comment>
<evidence type="ECO:0000313" key="12">
    <source>
        <dbReference type="Proteomes" id="UP000283383"/>
    </source>
</evidence>
<feature type="coiled-coil region" evidence="9">
    <location>
        <begin position="74"/>
        <end position="101"/>
    </location>
</feature>
<dbReference type="AlphaFoldDB" id="A0A420I9K6"/>
<dbReference type="EMBL" id="MCBQ01010670">
    <property type="protein sequence ID" value="RKF71207.1"/>
    <property type="molecule type" value="Genomic_DNA"/>
</dbReference>
<dbReference type="PANTHER" id="PTHR33911:SF1">
    <property type="entry name" value="RRNA-PROCESSING PROTEIN EFG1"/>
    <property type="match status" value="1"/>
</dbReference>
<keyword evidence="12" id="KW-1185">Reference proteome</keyword>
<evidence type="ECO:0000256" key="3">
    <source>
        <dbReference type="ARBA" id="ARBA00006916"/>
    </source>
</evidence>
<evidence type="ECO:0000313" key="11">
    <source>
        <dbReference type="EMBL" id="RKF71207.1"/>
    </source>
</evidence>
<keyword evidence="6" id="KW-0698">rRNA processing</keyword>
<evidence type="ECO:0000256" key="9">
    <source>
        <dbReference type="SAM" id="Coils"/>
    </source>
</evidence>
<evidence type="ECO:0000256" key="4">
    <source>
        <dbReference type="ARBA" id="ARBA00018689"/>
    </source>
</evidence>
<dbReference type="GO" id="GO:0000462">
    <property type="term" value="P:maturation of SSU-rRNA from tricistronic rRNA transcript (SSU-rRNA, 5.8S rRNA, LSU-rRNA)"/>
    <property type="evidence" value="ECO:0007669"/>
    <property type="project" value="TreeGrafter"/>
</dbReference>
<evidence type="ECO:0000256" key="5">
    <source>
        <dbReference type="ARBA" id="ARBA00019827"/>
    </source>
</evidence>
<comment type="caution">
    <text evidence="11">The sequence shown here is derived from an EMBL/GenBank/DDBJ whole genome shotgun (WGS) entry which is preliminary data.</text>
</comment>
<feature type="compositionally biased region" description="Basic and acidic residues" evidence="10">
    <location>
        <begin position="1"/>
        <end position="18"/>
    </location>
</feature>
<proteinExistence type="inferred from homology"/>
<accession>A0A420I9K6</accession>
<evidence type="ECO:0000256" key="8">
    <source>
        <dbReference type="ARBA" id="ARBA00023242"/>
    </source>
</evidence>
<dbReference type="PANTHER" id="PTHR33911">
    <property type="entry name" value="RRNA-PROCESSING PROTEIN EFG1"/>
    <property type="match status" value="1"/>
</dbReference>
<reference evidence="11 12" key="1">
    <citation type="journal article" date="2018" name="BMC Genomics">
        <title>Comparative genome analyses reveal sequence features reflecting distinct modes of host-adaptation between dicot and monocot powdery mildew.</title>
        <authorList>
            <person name="Wu Y."/>
            <person name="Ma X."/>
            <person name="Pan Z."/>
            <person name="Kale S.D."/>
            <person name="Song Y."/>
            <person name="King H."/>
            <person name="Zhang Q."/>
            <person name="Presley C."/>
            <person name="Deng X."/>
            <person name="Wei C.I."/>
            <person name="Xiao S."/>
        </authorList>
    </citation>
    <scope>NUCLEOTIDE SEQUENCE [LARGE SCALE GENOMIC DNA]</scope>
    <source>
        <strain evidence="11">UMSG3</strain>
    </source>
</reference>
<evidence type="ECO:0000256" key="10">
    <source>
        <dbReference type="SAM" id="MobiDB-lite"/>
    </source>
</evidence>
<keyword evidence="7 9" id="KW-0175">Coiled coil</keyword>
<dbReference type="InterPro" id="IPR019310">
    <property type="entry name" value="Efg1"/>
</dbReference>
<feature type="compositionally biased region" description="Polar residues" evidence="10">
    <location>
        <begin position="256"/>
        <end position="273"/>
    </location>
</feature>
<organism evidence="11 12">
    <name type="scientific">Golovinomyces cichoracearum</name>
    <dbReference type="NCBI Taxonomy" id="62708"/>
    <lineage>
        <taxon>Eukaryota</taxon>
        <taxon>Fungi</taxon>
        <taxon>Dikarya</taxon>
        <taxon>Ascomycota</taxon>
        <taxon>Pezizomycotina</taxon>
        <taxon>Leotiomycetes</taxon>
        <taxon>Erysiphales</taxon>
        <taxon>Erysiphaceae</taxon>
        <taxon>Golovinomyces</taxon>
    </lineage>
</organism>
<gene>
    <name evidence="11" type="ORF">GcM3_106017</name>
</gene>
<dbReference type="Pfam" id="PF10153">
    <property type="entry name" value="Efg1"/>
    <property type="match status" value="1"/>
</dbReference>
<evidence type="ECO:0000256" key="2">
    <source>
        <dbReference type="ARBA" id="ARBA00004604"/>
    </source>
</evidence>
<keyword evidence="8" id="KW-0539">Nucleus</keyword>
<evidence type="ECO:0000256" key="6">
    <source>
        <dbReference type="ARBA" id="ARBA00022552"/>
    </source>
</evidence>
<comment type="subcellular location">
    <subcellularLocation>
        <location evidence="2">Nucleus</location>
        <location evidence="2">Nucleolus</location>
    </subcellularLocation>
</comment>
<dbReference type="STRING" id="62708.A0A420I9K6"/>
<name>A0A420I9K6_9PEZI</name>
<feature type="region of interest" description="Disordered" evidence="10">
    <location>
        <begin position="1"/>
        <end position="55"/>
    </location>
</feature>
<feature type="compositionally biased region" description="Acidic residues" evidence="10">
    <location>
        <begin position="274"/>
        <end position="285"/>
    </location>
</feature>
<sequence>MSSKRKHDESYGVHESRHAQIYGNGSKPSKKPRRKEITQIPKQHSPSSINAIKKRLRDVNRRLERSDKISAEIRAQDERAREAYQQELAVAEAEKRRQRMIKKYHMVKFFERQKASRKVKKIRKLIVSADSTEAVQNFNEQLHEAEVDLNYTLYHPLGEVYISLYPKETTSEKEDHDQNAARKKPTIWYEIEEAMVNGTLERIRNRISIRPINPSTIFNKKQVNKKLEENSGSANSTDEQNNGIKHKDSRKKVRNKVNSTPKNGLCDETQTLSDVEEESDGGFFE</sequence>
<dbReference type="Proteomes" id="UP000283383">
    <property type="component" value="Unassembled WGS sequence"/>
</dbReference>
<evidence type="ECO:0000256" key="1">
    <source>
        <dbReference type="ARBA" id="ARBA00002773"/>
    </source>
</evidence>
<feature type="compositionally biased region" description="Polar residues" evidence="10">
    <location>
        <begin position="40"/>
        <end position="50"/>
    </location>
</feature>
<dbReference type="GO" id="GO:0005730">
    <property type="term" value="C:nucleolus"/>
    <property type="evidence" value="ECO:0007669"/>
    <property type="project" value="UniProtKB-SubCell"/>
</dbReference>
<comment type="function">
    <text evidence="1">Involved in rRNA processing.</text>
</comment>
<dbReference type="GO" id="GO:0030688">
    <property type="term" value="C:preribosome, small subunit precursor"/>
    <property type="evidence" value="ECO:0007669"/>
    <property type="project" value="TreeGrafter"/>
</dbReference>
<protein>
    <recommendedName>
        <fullName evidence="4">rRNA-processing protein EFG1</fullName>
    </recommendedName>
    <alternativeName>
        <fullName evidence="5">rRNA-processing protein efg1</fullName>
    </alternativeName>
</protein>
<feature type="compositionally biased region" description="Polar residues" evidence="10">
    <location>
        <begin position="230"/>
        <end position="243"/>
    </location>
</feature>
<feature type="region of interest" description="Disordered" evidence="10">
    <location>
        <begin position="227"/>
        <end position="285"/>
    </location>
</feature>
<evidence type="ECO:0000256" key="7">
    <source>
        <dbReference type="ARBA" id="ARBA00023054"/>
    </source>
</evidence>
<dbReference type="InterPro" id="IPR050786">
    <property type="entry name" value="EFG1_rRNA-proc"/>
</dbReference>